<dbReference type="KEGG" id="rmai:MACH21_02520"/>
<sequence length="199" mass="21936">MNMGYTLVGAVKSRAFRVLWTLEELGLDYEHIDAAPQSAEVTRISPAGKVPVLVVDGVPITDSVAIMTFLADRHGALTFPAGTLERARQDSLTNMILDEIDATLWTAAKHSFVLPEDKRLPAIKDSLQWEFARAQTNLVARMAEDGPFLMGETMTIADILLAHCGGWAINAKFPITEPRLRDHIAMMRDRPAFHRAIGG</sequence>
<keyword evidence="4" id="KW-1185">Reference proteome</keyword>
<dbReference type="SUPFAM" id="SSF47616">
    <property type="entry name" value="GST C-terminal domain-like"/>
    <property type="match status" value="1"/>
</dbReference>
<dbReference type="PROSITE" id="PS50404">
    <property type="entry name" value="GST_NTER"/>
    <property type="match status" value="1"/>
</dbReference>
<dbReference type="PROSITE" id="PS50405">
    <property type="entry name" value="GST_CTER"/>
    <property type="match status" value="1"/>
</dbReference>
<dbReference type="PANTHER" id="PTHR44051:SF8">
    <property type="entry name" value="GLUTATHIONE S-TRANSFERASE GSTA"/>
    <property type="match status" value="1"/>
</dbReference>
<evidence type="ECO:0000259" key="2">
    <source>
        <dbReference type="PROSITE" id="PS50405"/>
    </source>
</evidence>
<dbReference type="SFLD" id="SFLDS00019">
    <property type="entry name" value="Glutathione_Transferase_(cytos"/>
    <property type="match status" value="1"/>
</dbReference>
<gene>
    <name evidence="3" type="ORF">MACH21_02520</name>
</gene>
<dbReference type="Pfam" id="PF13409">
    <property type="entry name" value="GST_N_2"/>
    <property type="match status" value="1"/>
</dbReference>
<dbReference type="Gene3D" id="1.20.1050.10">
    <property type="match status" value="1"/>
</dbReference>
<dbReference type="AlphaFoldDB" id="A0AA48KJH5"/>
<feature type="domain" description="GST N-terminal" evidence="1">
    <location>
        <begin position="3"/>
        <end position="78"/>
    </location>
</feature>
<dbReference type="CDD" id="cd03046">
    <property type="entry name" value="GST_N_GTT1_like"/>
    <property type="match status" value="1"/>
</dbReference>
<reference evidence="3 4" key="1">
    <citation type="submission" date="2023-01" db="EMBL/GenBank/DDBJ databases">
        <title>Complete genome sequence of Roseicyclus marinus strain Dej080120_10.</title>
        <authorList>
            <person name="Ueki S."/>
            <person name="Maruyama F."/>
        </authorList>
    </citation>
    <scope>NUCLEOTIDE SEQUENCE [LARGE SCALE GENOMIC DNA]</scope>
    <source>
        <strain evidence="3 4">Dej080120_10</strain>
    </source>
</reference>
<evidence type="ECO:0000313" key="3">
    <source>
        <dbReference type="EMBL" id="BDW84075.1"/>
    </source>
</evidence>
<evidence type="ECO:0000313" key="4">
    <source>
        <dbReference type="Proteomes" id="UP001337723"/>
    </source>
</evidence>
<dbReference type="InterPro" id="IPR040079">
    <property type="entry name" value="Glutathione_S-Trfase"/>
</dbReference>
<evidence type="ECO:0000259" key="1">
    <source>
        <dbReference type="PROSITE" id="PS50404"/>
    </source>
</evidence>
<dbReference type="SUPFAM" id="SSF52833">
    <property type="entry name" value="Thioredoxin-like"/>
    <property type="match status" value="1"/>
</dbReference>
<dbReference type="InterPro" id="IPR036282">
    <property type="entry name" value="Glutathione-S-Trfase_C_sf"/>
</dbReference>
<name>A0AA48KJH5_9RHOB</name>
<dbReference type="PANTHER" id="PTHR44051">
    <property type="entry name" value="GLUTATHIONE S-TRANSFERASE-RELATED"/>
    <property type="match status" value="1"/>
</dbReference>
<dbReference type="InterPro" id="IPR010987">
    <property type="entry name" value="Glutathione-S-Trfase_C-like"/>
</dbReference>
<dbReference type="InterPro" id="IPR036249">
    <property type="entry name" value="Thioredoxin-like_sf"/>
</dbReference>
<dbReference type="InterPro" id="IPR004045">
    <property type="entry name" value="Glutathione_S-Trfase_N"/>
</dbReference>
<accession>A0AA48KJH5</accession>
<dbReference type="Gene3D" id="3.40.30.10">
    <property type="entry name" value="Glutaredoxin"/>
    <property type="match status" value="1"/>
</dbReference>
<proteinExistence type="predicted"/>
<feature type="domain" description="GST C-terminal" evidence="2">
    <location>
        <begin position="82"/>
        <end position="199"/>
    </location>
</feature>
<dbReference type="Proteomes" id="UP001337723">
    <property type="component" value="Chromosome"/>
</dbReference>
<dbReference type="SFLD" id="SFLDG00358">
    <property type="entry name" value="Main_(cytGST)"/>
    <property type="match status" value="1"/>
</dbReference>
<protein>
    <submittedName>
        <fullName evidence="3">Glutathione S-transferase</fullName>
    </submittedName>
</protein>
<dbReference type="EMBL" id="AP027266">
    <property type="protein sequence ID" value="BDW84075.1"/>
    <property type="molecule type" value="Genomic_DNA"/>
</dbReference>
<organism evidence="3 4">
    <name type="scientific">Roseicyclus marinus</name>
    <dbReference type="NCBI Taxonomy" id="2161673"/>
    <lineage>
        <taxon>Bacteria</taxon>
        <taxon>Pseudomonadati</taxon>
        <taxon>Pseudomonadota</taxon>
        <taxon>Alphaproteobacteria</taxon>
        <taxon>Rhodobacterales</taxon>
        <taxon>Roseobacteraceae</taxon>
        <taxon>Roseicyclus</taxon>
    </lineage>
</organism>